<evidence type="ECO:0000256" key="1">
    <source>
        <dbReference type="SAM" id="Phobius"/>
    </source>
</evidence>
<dbReference type="OrthoDB" id="10577457at2759"/>
<dbReference type="EMBL" id="GL983951">
    <property type="protein sequence ID" value="EGR30707.1"/>
    <property type="molecule type" value="Genomic_DNA"/>
</dbReference>
<organism evidence="2 3">
    <name type="scientific">Ichthyophthirius multifiliis</name>
    <name type="common">White spot disease agent</name>
    <name type="synonym">Ich</name>
    <dbReference type="NCBI Taxonomy" id="5932"/>
    <lineage>
        <taxon>Eukaryota</taxon>
        <taxon>Sar</taxon>
        <taxon>Alveolata</taxon>
        <taxon>Ciliophora</taxon>
        <taxon>Intramacronucleata</taxon>
        <taxon>Oligohymenophorea</taxon>
        <taxon>Hymenostomatida</taxon>
        <taxon>Ophryoglenina</taxon>
        <taxon>Ichthyophthirius</taxon>
    </lineage>
</organism>
<reference evidence="2 3" key="1">
    <citation type="submission" date="2011-07" db="EMBL/GenBank/DDBJ databases">
        <authorList>
            <person name="Coyne R."/>
            <person name="Brami D."/>
            <person name="Johnson J."/>
            <person name="Hostetler J."/>
            <person name="Hannick L."/>
            <person name="Clark T."/>
            <person name="Cassidy-Hanley D."/>
            <person name="Inman J."/>
        </authorList>
    </citation>
    <scope>NUCLEOTIDE SEQUENCE [LARGE SCALE GENOMIC DNA]</scope>
    <source>
        <strain evidence="2 3">G5</strain>
    </source>
</reference>
<feature type="transmembrane region" description="Helical" evidence="1">
    <location>
        <begin position="40"/>
        <end position="60"/>
    </location>
</feature>
<name>G0QVP6_ICHMU</name>
<dbReference type="RefSeq" id="XP_004032294.1">
    <property type="nucleotide sequence ID" value="XM_004032246.1"/>
</dbReference>
<dbReference type="eggNOG" id="ENOG502T1ME">
    <property type="taxonomic scope" value="Eukaryota"/>
</dbReference>
<evidence type="ECO:0000313" key="3">
    <source>
        <dbReference type="Proteomes" id="UP000008983"/>
    </source>
</evidence>
<evidence type="ECO:0008006" key="4">
    <source>
        <dbReference type="Google" id="ProtNLM"/>
    </source>
</evidence>
<proteinExistence type="predicted"/>
<protein>
    <recommendedName>
        <fullName evidence="4">Transmembrane protein</fullName>
    </recommendedName>
</protein>
<accession>G0QVP6</accession>
<dbReference type="Proteomes" id="UP000008983">
    <property type="component" value="Unassembled WGS sequence"/>
</dbReference>
<sequence>MQAFIQFKYFQVILIKKNNGFEQGNKKVSKDEIESRKIQLALLILSNLIPAFVQFFWDYFAFSNAISEFDCYYYFYSRDFLTFVIFLIGKIVIFFVQPCLVYYIFFWQNKKYFKSVQDNLIDKNDAFFYDRRSELLENQDDYYY</sequence>
<dbReference type="GeneID" id="14906824"/>
<dbReference type="InParanoid" id="G0QVP6"/>
<feature type="transmembrane region" description="Helical" evidence="1">
    <location>
        <begin position="80"/>
        <end position="105"/>
    </location>
</feature>
<keyword evidence="1" id="KW-1133">Transmembrane helix</keyword>
<keyword evidence="3" id="KW-1185">Reference proteome</keyword>
<evidence type="ECO:0000313" key="2">
    <source>
        <dbReference type="EMBL" id="EGR30707.1"/>
    </source>
</evidence>
<keyword evidence="1" id="KW-0812">Transmembrane</keyword>
<keyword evidence="1" id="KW-0472">Membrane</keyword>
<gene>
    <name evidence="2" type="ORF">IMG5_125090</name>
</gene>
<dbReference type="AlphaFoldDB" id="G0QVP6"/>